<dbReference type="PROSITE" id="PS50158">
    <property type="entry name" value="ZF_CCHC"/>
    <property type="match status" value="1"/>
</dbReference>
<organism evidence="4 5">
    <name type="scientific">Ignelater luminosus</name>
    <name type="common">Cucubano</name>
    <name type="synonym">Pyrophorus luminosus</name>
    <dbReference type="NCBI Taxonomy" id="2038154"/>
    <lineage>
        <taxon>Eukaryota</taxon>
        <taxon>Metazoa</taxon>
        <taxon>Ecdysozoa</taxon>
        <taxon>Arthropoda</taxon>
        <taxon>Hexapoda</taxon>
        <taxon>Insecta</taxon>
        <taxon>Pterygota</taxon>
        <taxon>Neoptera</taxon>
        <taxon>Endopterygota</taxon>
        <taxon>Coleoptera</taxon>
        <taxon>Polyphaga</taxon>
        <taxon>Elateriformia</taxon>
        <taxon>Elateroidea</taxon>
        <taxon>Elateridae</taxon>
        <taxon>Agrypninae</taxon>
        <taxon>Pyrophorini</taxon>
        <taxon>Ignelater</taxon>
    </lineage>
</organism>
<dbReference type="InterPro" id="IPR001878">
    <property type="entry name" value="Znf_CCHC"/>
</dbReference>
<dbReference type="InterPro" id="IPR036875">
    <property type="entry name" value="Znf_CCHC_sf"/>
</dbReference>
<keyword evidence="1" id="KW-0479">Metal-binding</keyword>
<feature type="region of interest" description="Disordered" evidence="2">
    <location>
        <begin position="318"/>
        <end position="339"/>
    </location>
</feature>
<evidence type="ECO:0000256" key="2">
    <source>
        <dbReference type="SAM" id="MobiDB-lite"/>
    </source>
</evidence>
<accession>A0A8K0GM06</accession>
<evidence type="ECO:0000313" key="4">
    <source>
        <dbReference type="EMBL" id="KAF2904486.1"/>
    </source>
</evidence>
<feature type="region of interest" description="Disordered" evidence="2">
    <location>
        <begin position="1"/>
        <end position="23"/>
    </location>
</feature>
<dbReference type="GO" id="GO:0008270">
    <property type="term" value="F:zinc ion binding"/>
    <property type="evidence" value="ECO:0007669"/>
    <property type="project" value="UniProtKB-KW"/>
</dbReference>
<feature type="domain" description="CCHC-type" evidence="3">
    <location>
        <begin position="131"/>
        <end position="144"/>
    </location>
</feature>
<proteinExistence type="predicted"/>
<evidence type="ECO:0000256" key="1">
    <source>
        <dbReference type="PROSITE-ProRule" id="PRU00047"/>
    </source>
</evidence>
<sequence>MSLTRSISVAGKDSSDRNALKSSINEAVTDDVLKKILENQELAKELKVELPEKHSPLITLYDVPTSMSEEDPLGAIYEQNHKGRVRQSVQDWADYASTSVQVKDYVVVPKCTKGQDLGHVERHCAETDITCGHCGEQGHTKNDCAKGRQVSITSAGRWIVDNSNTGGQRKCQISSLAQRTYRYQRGAAGRDDSRAPARVLSGRNKKIPTRQRQRWRLATMSLAAFIDKDRDPCKRLIKTALAALKQKADQTQPKIALEAQRVRTGETRSAFYQSVATLEERTTNRRRPNDNPGEPETGEETKSQISLSTYETFLRLASHPPTRCLGRKRRADSFPPGEQ</sequence>
<feature type="region of interest" description="Disordered" evidence="2">
    <location>
        <begin position="278"/>
        <end position="305"/>
    </location>
</feature>
<dbReference type="SUPFAM" id="SSF57756">
    <property type="entry name" value="Retrovirus zinc finger-like domains"/>
    <property type="match status" value="1"/>
</dbReference>
<keyword evidence="5" id="KW-1185">Reference proteome</keyword>
<protein>
    <recommendedName>
        <fullName evidence="3">CCHC-type domain-containing protein</fullName>
    </recommendedName>
</protein>
<dbReference type="Proteomes" id="UP000801492">
    <property type="component" value="Unassembled WGS sequence"/>
</dbReference>
<dbReference type="AlphaFoldDB" id="A0A8K0GM06"/>
<comment type="caution">
    <text evidence="4">The sequence shown here is derived from an EMBL/GenBank/DDBJ whole genome shotgun (WGS) entry which is preliminary data.</text>
</comment>
<dbReference type="OrthoDB" id="6775559at2759"/>
<feature type="compositionally biased region" description="Basic and acidic residues" evidence="2">
    <location>
        <begin position="278"/>
        <end position="289"/>
    </location>
</feature>
<dbReference type="GO" id="GO:0003676">
    <property type="term" value="F:nucleic acid binding"/>
    <property type="evidence" value="ECO:0007669"/>
    <property type="project" value="InterPro"/>
</dbReference>
<dbReference type="EMBL" id="VTPC01000760">
    <property type="protein sequence ID" value="KAF2904486.1"/>
    <property type="molecule type" value="Genomic_DNA"/>
</dbReference>
<evidence type="ECO:0000259" key="3">
    <source>
        <dbReference type="PROSITE" id="PS50158"/>
    </source>
</evidence>
<name>A0A8K0GM06_IGNLU</name>
<keyword evidence="1" id="KW-0863">Zinc-finger</keyword>
<gene>
    <name evidence="4" type="ORF">ILUMI_01689</name>
</gene>
<reference evidence="4" key="1">
    <citation type="submission" date="2019-08" db="EMBL/GenBank/DDBJ databases">
        <title>The genome of the North American firefly Photinus pyralis.</title>
        <authorList>
            <consortium name="Photinus pyralis genome working group"/>
            <person name="Fallon T.R."/>
            <person name="Sander Lower S.E."/>
            <person name="Weng J.-K."/>
        </authorList>
    </citation>
    <scope>NUCLEOTIDE SEQUENCE</scope>
    <source>
        <strain evidence="4">TRF0915ILg1</strain>
        <tissue evidence="4">Whole body</tissue>
    </source>
</reference>
<keyword evidence="1" id="KW-0862">Zinc</keyword>
<dbReference type="Gene3D" id="4.10.60.10">
    <property type="entry name" value="Zinc finger, CCHC-type"/>
    <property type="match status" value="1"/>
</dbReference>
<evidence type="ECO:0000313" key="5">
    <source>
        <dbReference type="Proteomes" id="UP000801492"/>
    </source>
</evidence>